<dbReference type="Pfam" id="PF01497">
    <property type="entry name" value="Peripla_BP_2"/>
    <property type="match status" value="1"/>
</dbReference>
<dbReference type="GO" id="GO:0030288">
    <property type="term" value="C:outer membrane-bounded periplasmic space"/>
    <property type="evidence" value="ECO:0007669"/>
    <property type="project" value="TreeGrafter"/>
</dbReference>
<feature type="domain" description="Fe/B12 periplasmic-binding" evidence="7">
    <location>
        <begin position="51"/>
        <end position="308"/>
    </location>
</feature>
<reference evidence="8 9" key="1">
    <citation type="submission" date="2018-02" db="EMBL/GenBank/DDBJ databases">
        <title>novel marine gammaproteobacteria from coastal saline agro ecosystem.</title>
        <authorList>
            <person name="Krishnan R."/>
            <person name="Ramesh Kumar N."/>
        </authorList>
    </citation>
    <scope>NUCLEOTIDE SEQUENCE [LARGE SCALE GENOMIC DNA]</scope>
    <source>
        <strain evidence="8 9">228</strain>
    </source>
</reference>
<dbReference type="PANTHER" id="PTHR30532">
    <property type="entry name" value="IRON III DICITRATE-BINDING PERIPLASMIC PROTEIN"/>
    <property type="match status" value="1"/>
</dbReference>
<accession>A0A2S5KGY9</accession>
<evidence type="ECO:0000313" key="9">
    <source>
        <dbReference type="Proteomes" id="UP000238196"/>
    </source>
</evidence>
<evidence type="ECO:0000256" key="2">
    <source>
        <dbReference type="ARBA" id="ARBA00008814"/>
    </source>
</evidence>
<dbReference type="EMBL" id="PRLP01000169">
    <property type="protein sequence ID" value="PPC74042.1"/>
    <property type="molecule type" value="Genomic_DNA"/>
</dbReference>
<dbReference type="InterPro" id="IPR002491">
    <property type="entry name" value="ABC_transptr_periplasmic_BD"/>
</dbReference>
<dbReference type="InterPro" id="IPR051313">
    <property type="entry name" value="Bact_iron-sidero_bind"/>
</dbReference>
<keyword evidence="4" id="KW-0408">Iron</keyword>
<dbReference type="OrthoDB" id="9793175at2"/>
<evidence type="ECO:0000256" key="4">
    <source>
        <dbReference type="ARBA" id="ARBA00022496"/>
    </source>
</evidence>
<feature type="chain" id="PRO_5015584472" evidence="6">
    <location>
        <begin position="32"/>
        <end position="308"/>
    </location>
</feature>
<evidence type="ECO:0000313" key="8">
    <source>
        <dbReference type="EMBL" id="PPC74042.1"/>
    </source>
</evidence>
<dbReference type="Proteomes" id="UP000238196">
    <property type="component" value="Unassembled WGS sequence"/>
</dbReference>
<gene>
    <name evidence="8" type="ORF">C4K68_28440</name>
</gene>
<dbReference type="GO" id="GO:1901678">
    <property type="term" value="P:iron coordination entity transport"/>
    <property type="evidence" value="ECO:0007669"/>
    <property type="project" value="UniProtKB-ARBA"/>
</dbReference>
<dbReference type="Gene3D" id="3.40.50.1980">
    <property type="entry name" value="Nitrogenase molybdenum iron protein domain"/>
    <property type="match status" value="2"/>
</dbReference>
<comment type="similarity">
    <text evidence="2">Belongs to the bacterial solute-binding protein 8 family.</text>
</comment>
<keyword evidence="3" id="KW-0813">Transport</keyword>
<dbReference type="SUPFAM" id="SSF53807">
    <property type="entry name" value="Helical backbone' metal receptor"/>
    <property type="match status" value="1"/>
</dbReference>
<protein>
    <submittedName>
        <fullName evidence="8">ABC transporter substrate-binding protein</fullName>
    </submittedName>
</protein>
<dbReference type="PROSITE" id="PS50983">
    <property type="entry name" value="FE_B12_PBP"/>
    <property type="match status" value="1"/>
</dbReference>
<proteinExistence type="inferred from homology"/>
<sequence>MLTRFPASRRALRHCSLTLSLLAGVTLAAHADDRVIDTAYGKVTVSGTPGHVVALDEQAVDTVLAVGEKPAGALATRGAEGVSNYLKDRAEGVPIVGTSREINLEAVLAAQPDLILAGARLDKTMYDKLSQIAPTIVPTSSLAQWKDSVMTYATAMNKADEAQQALQQIDTRIAALKPKMPAGATVSVVRWMPQGALVMSSHLIVGETLQALGLKTTALSDSLVKKPHSDILSLENLSQVDGDWMFLATLNEKGKEALDNARQQPAFQRLKAAQSNHVVPVDGQVWSSGSGILAANRLLDDLEQNLAN</sequence>
<evidence type="ECO:0000256" key="3">
    <source>
        <dbReference type="ARBA" id="ARBA00022448"/>
    </source>
</evidence>
<feature type="signal peptide" evidence="6">
    <location>
        <begin position="1"/>
        <end position="31"/>
    </location>
</feature>
<comment type="caution">
    <text evidence="8">The sequence shown here is derived from an EMBL/GenBank/DDBJ whole genome shotgun (WGS) entry which is preliminary data.</text>
</comment>
<name>A0A2S5KGY9_9PROT</name>
<keyword evidence="5 6" id="KW-0732">Signal</keyword>
<keyword evidence="4" id="KW-0406">Ion transport</keyword>
<organism evidence="8 9">
    <name type="scientific">Proteobacteria bacterium 228</name>
    <dbReference type="NCBI Taxonomy" id="2083153"/>
    <lineage>
        <taxon>Bacteria</taxon>
        <taxon>Pseudomonadati</taxon>
        <taxon>Pseudomonadota</taxon>
    </lineage>
</organism>
<comment type="subcellular location">
    <subcellularLocation>
        <location evidence="1">Cell envelope</location>
    </subcellularLocation>
</comment>
<evidence type="ECO:0000256" key="6">
    <source>
        <dbReference type="SAM" id="SignalP"/>
    </source>
</evidence>
<evidence type="ECO:0000256" key="1">
    <source>
        <dbReference type="ARBA" id="ARBA00004196"/>
    </source>
</evidence>
<dbReference type="CDD" id="cd01146">
    <property type="entry name" value="FhuD"/>
    <property type="match status" value="1"/>
</dbReference>
<dbReference type="PANTHER" id="PTHR30532:SF1">
    <property type="entry name" value="IRON(3+)-HYDROXAMATE-BINDING PROTEIN FHUD"/>
    <property type="match status" value="1"/>
</dbReference>
<evidence type="ECO:0000256" key="5">
    <source>
        <dbReference type="ARBA" id="ARBA00022729"/>
    </source>
</evidence>
<dbReference type="AlphaFoldDB" id="A0A2S5KGY9"/>
<keyword evidence="4" id="KW-0410">Iron transport</keyword>
<evidence type="ECO:0000259" key="7">
    <source>
        <dbReference type="PROSITE" id="PS50983"/>
    </source>
</evidence>